<dbReference type="Proteomes" id="UP000652761">
    <property type="component" value="Unassembled WGS sequence"/>
</dbReference>
<feature type="compositionally biased region" description="Basic and acidic residues" evidence="2">
    <location>
        <begin position="47"/>
        <end position="60"/>
    </location>
</feature>
<dbReference type="OrthoDB" id="45518at2759"/>
<organism evidence="3 4">
    <name type="scientific">Colocasia esculenta</name>
    <name type="common">Wild taro</name>
    <name type="synonym">Arum esculentum</name>
    <dbReference type="NCBI Taxonomy" id="4460"/>
    <lineage>
        <taxon>Eukaryota</taxon>
        <taxon>Viridiplantae</taxon>
        <taxon>Streptophyta</taxon>
        <taxon>Embryophyta</taxon>
        <taxon>Tracheophyta</taxon>
        <taxon>Spermatophyta</taxon>
        <taxon>Magnoliopsida</taxon>
        <taxon>Liliopsida</taxon>
        <taxon>Araceae</taxon>
        <taxon>Aroideae</taxon>
        <taxon>Colocasieae</taxon>
        <taxon>Colocasia</taxon>
    </lineage>
</organism>
<dbReference type="EMBL" id="NMUH01000328">
    <property type="protein sequence ID" value="MQL77035.1"/>
    <property type="molecule type" value="Genomic_DNA"/>
</dbReference>
<dbReference type="InterPro" id="IPR051498">
    <property type="entry name" value="Phosducin-like_chap/apop_reg"/>
</dbReference>
<dbReference type="InterPro" id="IPR036249">
    <property type="entry name" value="Thioredoxin-like_sf"/>
</dbReference>
<dbReference type="PANTHER" id="PTHR45809:SF3">
    <property type="entry name" value="VIRAL IAP-ASSOCIATED FACTOR HOMOLOG"/>
    <property type="match status" value="1"/>
</dbReference>
<dbReference type="SUPFAM" id="SSF52833">
    <property type="entry name" value="Thioredoxin-like"/>
    <property type="match status" value="1"/>
</dbReference>
<dbReference type="GO" id="GO:0006457">
    <property type="term" value="P:protein folding"/>
    <property type="evidence" value="ECO:0007669"/>
    <property type="project" value="TreeGrafter"/>
</dbReference>
<proteinExistence type="inferred from homology"/>
<evidence type="ECO:0000313" key="4">
    <source>
        <dbReference type="Proteomes" id="UP000652761"/>
    </source>
</evidence>
<feature type="compositionally biased region" description="Low complexity" evidence="2">
    <location>
        <begin position="70"/>
        <end position="88"/>
    </location>
</feature>
<dbReference type="AlphaFoldDB" id="A0A843U0V1"/>
<gene>
    <name evidence="3" type="ORF">Taro_009445</name>
</gene>
<keyword evidence="4" id="KW-1185">Reference proteome</keyword>
<reference evidence="3" key="1">
    <citation type="submission" date="2017-07" db="EMBL/GenBank/DDBJ databases">
        <title>Taro Niue Genome Assembly and Annotation.</title>
        <authorList>
            <person name="Atibalentja N."/>
            <person name="Keating K."/>
            <person name="Fields C.J."/>
        </authorList>
    </citation>
    <scope>NUCLEOTIDE SEQUENCE</scope>
    <source>
        <strain evidence="3">Niue_2</strain>
        <tissue evidence="3">Leaf</tissue>
    </source>
</reference>
<sequence length="318" mass="35237">MGSPAARGRRWEAPSPLELAAAAATAQHCRPLLHPPLLHLRRCSLERETQPEQGQRRDALGRLPWPPTRPASSAAPSSPSLSPPSSLLGNPEPGGCQPPLLRLRHSPAPPARHHRSSPLRLFIFLSIAPTAVASALSSSPGRPFSFVALLRHLRSHGHPRPASRHILSRITLSLSLAAAAEPRRRRARAVAAMADYHFVYKDVEGTSTQWDDIQRRLGNLLPKPEPFKPPPFTPCPVDDARPAKTASWIDEQTEEELEDDRGLDDDLFLEEYRKKRLVELRELARISRFGSVVPISGSDFVREVSQAPPDVWVVVLLY</sequence>
<comment type="caution">
    <text evidence="3">The sequence shown here is derived from an EMBL/GenBank/DDBJ whole genome shotgun (WGS) entry which is preliminary data.</text>
</comment>
<dbReference type="Gene3D" id="3.40.30.10">
    <property type="entry name" value="Glutaredoxin"/>
    <property type="match status" value="1"/>
</dbReference>
<evidence type="ECO:0000256" key="2">
    <source>
        <dbReference type="SAM" id="MobiDB-lite"/>
    </source>
</evidence>
<protein>
    <submittedName>
        <fullName evidence="3">Uncharacterized protein</fullName>
    </submittedName>
</protein>
<evidence type="ECO:0000313" key="3">
    <source>
        <dbReference type="EMBL" id="MQL77035.1"/>
    </source>
</evidence>
<accession>A0A843U0V1</accession>
<name>A0A843U0V1_COLES</name>
<evidence type="ECO:0000256" key="1">
    <source>
        <dbReference type="ARBA" id="ARBA00009686"/>
    </source>
</evidence>
<comment type="similarity">
    <text evidence="1">Belongs to the phosducin family.</text>
</comment>
<feature type="region of interest" description="Disordered" evidence="2">
    <location>
        <begin position="47"/>
        <end position="112"/>
    </location>
</feature>
<dbReference type="PANTHER" id="PTHR45809">
    <property type="entry name" value="VIRAL IAP-ASSOCIATED FACTOR HOMOLOG"/>
    <property type="match status" value="1"/>
</dbReference>
<dbReference type="GO" id="GO:0005737">
    <property type="term" value="C:cytoplasm"/>
    <property type="evidence" value="ECO:0007669"/>
    <property type="project" value="TreeGrafter"/>
</dbReference>